<organism evidence="2 3">
    <name type="scientific">Glomerella acutata</name>
    <name type="common">Colletotrichum acutatum</name>
    <dbReference type="NCBI Taxonomy" id="27357"/>
    <lineage>
        <taxon>Eukaryota</taxon>
        <taxon>Fungi</taxon>
        <taxon>Dikarya</taxon>
        <taxon>Ascomycota</taxon>
        <taxon>Pezizomycotina</taxon>
        <taxon>Sordariomycetes</taxon>
        <taxon>Hypocreomycetidae</taxon>
        <taxon>Glomerellales</taxon>
        <taxon>Glomerellaceae</taxon>
        <taxon>Colletotrichum</taxon>
        <taxon>Colletotrichum acutatum species complex</taxon>
    </lineage>
</organism>
<evidence type="ECO:0000256" key="1">
    <source>
        <dbReference type="SAM" id="MobiDB-lite"/>
    </source>
</evidence>
<feature type="compositionally biased region" description="Basic residues" evidence="1">
    <location>
        <begin position="374"/>
        <end position="386"/>
    </location>
</feature>
<dbReference type="EMBL" id="JAHMHS010000262">
    <property type="protein sequence ID" value="KAK1704528.1"/>
    <property type="molecule type" value="Genomic_DNA"/>
</dbReference>
<evidence type="ECO:0008006" key="4">
    <source>
        <dbReference type="Google" id="ProtNLM"/>
    </source>
</evidence>
<dbReference type="Proteomes" id="UP001244207">
    <property type="component" value="Unassembled WGS sequence"/>
</dbReference>
<evidence type="ECO:0000313" key="3">
    <source>
        <dbReference type="Proteomes" id="UP001244207"/>
    </source>
</evidence>
<sequence>MAPILVATAPAQQQQQQQQVEGGPRPFQRTWDQKCPISDIMTTDVSPMLAWRKINPVIVPVTSPAPAPVGGSLLQAPQSPDLSAPGPSKIPGPSTMPEPSGTKATPGWPNQEACAAFEHASKQCTILDLGAETTCGFSLGSSCSSSSSLGCDSCSCGCPSHRTTSGRGSRQPDVEDEEGEREGKYGPNGKMLAEKTWKEHKRAETTAREGTVQDPKCGKCENGGYICVRKETGPCNICMRMSDVCSFTGQSNRKREVFRRGRMKVKSKKGATTVTDPPADPAIQQAKQKRGQEPSAQDGKDDDQLPDLPVSFGQQAGQPIVKDEVEGVGESGSHASGSSGLGLRSRTLSTSLPPVVRKRSDEVEEDAGEDSGPRAKRRRIAVNKTD</sequence>
<feature type="compositionally biased region" description="Low complexity" evidence="1">
    <location>
        <begin position="331"/>
        <end position="352"/>
    </location>
</feature>
<protein>
    <recommendedName>
        <fullName evidence="4">Zn(2)-C6 fungal-type domain-containing protein</fullName>
    </recommendedName>
</protein>
<accession>A0AAD8U9G8</accession>
<feature type="region of interest" description="Disordered" evidence="1">
    <location>
        <begin position="69"/>
        <end position="105"/>
    </location>
</feature>
<name>A0AAD8U9G8_GLOAC</name>
<comment type="caution">
    <text evidence="2">The sequence shown here is derived from an EMBL/GenBank/DDBJ whole genome shotgun (WGS) entry which is preliminary data.</text>
</comment>
<feature type="region of interest" description="Disordered" evidence="1">
    <location>
        <begin position="1"/>
        <end position="29"/>
    </location>
</feature>
<dbReference type="GeneID" id="85394924"/>
<keyword evidence="3" id="KW-1185">Reference proteome</keyword>
<proteinExistence type="predicted"/>
<dbReference type="RefSeq" id="XP_060357442.1">
    <property type="nucleotide sequence ID" value="XM_060511025.1"/>
</dbReference>
<feature type="region of interest" description="Disordered" evidence="1">
    <location>
        <begin position="260"/>
        <end position="386"/>
    </location>
</feature>
<feature type="compositionally biased region" description="Basic residues" evidence="1">
    <location>
        <begin position="260"/>
        <end position="269"/>
    </location>
</feature>
<reference evidence="2" key="1">
    <citation type="submission" date="2021-12" db="EMBL/GenBank/DDBJ databases">
        <title>Comparative genomics, transcriptomics and evolutionary studies reveal genomic signatures of adaptation to plant cell wall in hemibiotrophic fungi.</title>
        <authorList>
            <consortium name="DOE Joint Genome Institute"/>
            <person name="Baroncelli R."/>
            <person name="Diaz J.F."/>
            <person name="Benocci T."/>
            <person name="Peng M."/>
            <person name="Battaglia E."/>
            <person name="Haridas S."/>
            <person name="Andreopoulos W."/>
            <person name="Labutti K."/>
            <person name="Pangilinan J."/>
            <person name="Floch G.L."/>
            <person name="Makela M.R."/>
            <person name="Henrissat B."/>
            <person name="Grigoriev I.V."/>
            <person name="Crouch J.A."/>
            <person name="De Vries R.P."/>
            <person name="Sukno S.A."/>
            <person name="Thon M.R."/>
        </authorList>
    </citation>
    <scope>NUCLEOTIDE SEQUENCE</scope>
    <source>
        <strain evidence="2">CBS 112980</strain>
    </source>
</reference>
<evidence type="ECO:0000313" key="2">
    <source>
        <dbReference type="EMBL" id="KAK1704528.1"/>
    </source>
</evidence>
<gene>
    <name evidence="2" type="ORF">BDZ83DRAFT_658246</name>
</gene>
<dbReference type="AlphaFoldDB" id="A0AAD8U9G8"/>
<feature type="region of interest" description="Disordered" evidence="1">
    <location>
        <begin position="160"/>
        <end position="189"/>
    </location>
</feature>